<protein>
    <submittedName>
        <fullName evidence="2">Uncharacterized protein</fullName>
    </submittedName>
</protein>
<evidence type="ECO:0000256" key="1">
    <source>
        <dbReference type="SAM" id="MobiDB-lite"/>
    </source>
</evidence>
<feature type="compositionally biased region" description="Polar residues" evidence="1">
    <location>
        <begin position="262"/>
        <end position="273"/>
    </location>
</feature>
<feature type="region of interest" description="Disordered" evidence="1">
    <location>
        <begin position="380"/>
        <end position="401"/>
    </location>
</feature>
<keyword evidence="3" id="KW-1185">Reference proteome</keyword>
<organism evidence="2 3">
    <name type="scientific">Chaetoceros tenuissimus</name>
    <dbReference type="NCBI Taxonomy" id="426638"/>
    <lineage>
        <taxon>Eukaryota</taxon>
        <taxon>Sar</taxon>
        <taxon>Stramenopiles</taxon>
        <taxon>Ochrophyta</taxon>
        <taxon>Bacillariophyta</taxon>
        <taxon>Coscinodiscophyceae</taxon>
        <taxon>Chaetocerotophycidae</taxon>
        <taxon>Chaetocerotales</taxon>
        <taxon>Chaetocerotaceae</taxon>
        <taxon>Chaetoceros</taxon>
    </lineage>
</organism>
<feature type="compositionally biased region" description="Basic and acidic residues" evidence="1">
    <location>
        <begin position="453"/>
        <end position="462"/>
    </location>
</feature>
<evidence type="ECO:0000313" key="3">
    <source>
        <dbReference type="Proteomes" id="UP001054902"/>
    </source>
</evidence>
<proteinExistence type="predicted"/>
<feature type="compositionally biased region" description="Low complexity" evidence="1">
    <location>
        <begin position="563"/>
        <end position="577"/>
    </location>
</feature>
<gene>
    <name evidence="2" type="ORF">CTEN210_16820</name>
</gene>
<evidence type="ECO:0000313" key="2">
    <source>
        <dbReference type="EMBL" id="GFH60344.1"/>
    </source>
</evidence>
<dbReference type="Proteomes" id="UP001054902">
    <property type="component" value="Unassembled WGS sequence"/>
</dbReference>
<feature type="region of interest" description="Disordered" evidence="1">
    <location>
        <begin position="612"/>
        <end position="644"/>
    </location>
</feature>
<feature type="region of interest" description="Disordered" evidence="1">
    <location>
        <begin position="124"/>
        <end position="184"/>
    </location>
</feature>
<accession>A0AAD3DCW8</accession>
<sequence>MPSRVREAVEVDDSVTTYDGDETTLETSMILLSPTIINQAQASKQTYSTISENQLSLAEPTQIYGNCRQQSHESDGDETMDHDPDETALDLEVRESPVAHKSIQNESPNPERQLDLTLSLVEAPNESQVSDDVCSHVSDGISREESYQEEEESQSIRDCDVASQSQDRENGERTMSLDSKDFNEMNPQSAVVKEYRSNYERNVNSILEKNRKYVKLPPSHESQSLDDRISDLYQYMETEGIIQSLKKLGLKTKNRSRNYSMRSQYENATSQNYPGKENIPNKMDEETVGATNVSKDFSFHMSNLDEHSSNSIPNSNKQSTISKEDLAAFYDEDSDASIHVSPPKINKEIDTTISPIELVRGASVTERSSLMINAPSFHSPTLEQHKSLSSKKRMASTSGKKGLDLHRMRLEDETSFHPIYEEFSQAVNQIMNSPQPVDKSSICSDVPMNEETPSEKHDDKSSFLESALFSQSPISHRGSLSPEFHDDSNTTLEKSEIKQSQLKMIQQTETYASQHTKLRQSSPSRDIPSENRSSGSHRRSLSISPVRQIDSSIEDEIEYGGYSSVERSPSPSSRFSSTIKSHSSEDESMSMNSPIASNGSYISDVQKYHDSYSSKNSFHQNDSIESVDSDDLRDQERRKKTEQYKKTYNVDESIEDDEDNVRAQVSLKQNSRLYYDPLKCYRAPTWAKAYDEKKKKREREIRRNQKPSNEEQKETFCRKERKEKLKAVPTLTLMENPFKSFSSRDSARMEVVLEWLLGQDEPGTKLNISNQESKGKAILMSLTLKQIISLSLPLLVQNDVHRISRHDRHVDTDKKKFKHGSLNSMPEYGGTLIIAKTKESLSAWENSCRELTGFTVFNHAELSSTERRRNTITLTASGFDIVMTTYDALKTKEVSLSLDSSGYAQPPKALDGWFESKNGESQEGEDRLTPATLSRLHLLRWYRVVCIDDLGRQSYMTKPGTSRMAAISALRSDSRVIFFERSHDTTYFFEDKIKESRRQLLPLAKILNVPSNRTADKLVGNLLLDYRDIRDEQEDVDASMFMMEDSSVGSN</sequence>
<dbReference type="EMBL" id="BLLK01000069">
    <property type="protein sequence ID" value="GFH60344.1"/>
    <property type="molecule type" value="Genomic_DNA"/>
</dbReference>
<comment type="caution">
    <text evidence="2">The sequence shown here is derived from an EMBL/GenBank/DDBJ whole genome shotgun (WGS) entry which is preliminary data.</text>
</comment>
<feature type="compositionally biased region" description="Basic and acidic residues" evidence="1">
    <location>
        <begin position="154"/>
        <end position="172"/>
    </location>
</feature>
<feature type="compositionally biased region" description="Polar residues" evidence="1">
    <location>
        <begin position="589"/>
        <end position="598"/>
    </location>
</feature>
<dbReference type="AlphaFoldDB" id="A0AAD3DCW8"/>
<feature type="compositionally biased region" description="Basic and acidic residues" evidence="1">
    <location>
        <begin position="483"/>
        <end position="497"/>
    </location>
</feature>
<feature type="region of interest" description="Disordered" evidence="1">
    <location>
        <begin position="262"/>
        <end position="281"/>
    </location>
</feature>
<feature type="compositionally biased region" description="Basic and acidic residues" evidence="1">
    <location>
        <begin position="630"/>
        <end position="644"/>
    </location>
</feature>
<feature type="region of interest" description="Disordered" evidence="1">
    <location>
        <begin position="433"/>
        <end position="598"/>
    </location>
</feature>
<reference evidence="2 3" key="1">
    <citation type="journal article" date="2021" name="Sci. Rep.">
        <title>The genome of the diatom Chaetoceros tenuissimus carries an ancient integrated fragment of an extant virus.</title>
        <authorList>
            <person name="Hongo Y."/>
            <person name="Kimura K."/>
            <person name="Takaki Y."/>
            <person name="Yoshida Y."/>
            <person name="Baba S."/>
            <person name="Kobayashi G."/>
            <person name="Nagasaki K."/>
            <person name="Hano T."/>
            <person name="Tomaru Y."/>
        </authorList>
    </citation>
    <scope>NUCLEOTIDE SEQUENCE [LARGE SCALE GENOMIC DNA]</scope>
    <source>
        <strain evidence="2 3">NIES-3715</strain>
    </source>
</reference>
<feature type="compositionally biased region" description="Polar residues" evidence="1">
    <location>
        <begin position="498"/>
        <end position="524"/>
    </location>
</feature>
<feature type="region of interest" description="Disordered" evidence="1">
    <location>
        <begin position="692"/>
        <end position="718"/>
    </location>
</feature>
<name>A0AAD3DCW8_9STRA</name>
<feature type="compositionally biased region" description="Polar residues" evidence="1">
    <location>
        <begin position="613"/>
        <end position="624"/>
    </location>
</feature>